<feature type="region of interest" description="Disordered" evidence="1">
    <location>
        <begin position="1"/>
        <end position="30"/>
    </location>
</feature>
<dbReference type="Proteomes" id="UP001445335">
    <property type="component" value="Unassembled WGS sequence"/>
</dbReference>
<dbReference type="GO" id="GO:1901259">
    <property type="term" value="P:chloroplast rRNA processing"/>
    <property type="evidence" value="ECO:0007669"/>
    <property type="project" value="TreeGrafter"/>
</dbReference>
<evidence type="ECO:0000313" key="3">
    <source>
        <dbReference type="Proteomes" id="UP001445335"/>
    </source>
</evidence>
<organism evidence="2 3">
    <name type="scientific">Elliptochloris bilobata</name>
    <dbReference type="NCBI Taxonomy" id="381761"/>
    <lineage>
        <taxon>Eukaryota</taxon>
        <taxon>Viridiplantae</taxon>
        <taxon>Chlorophyta</taxon>
        <taxon>core chlorophytes</taxon>
        <taxon>Trebouxiophyceae</taxon>
        <taxon>Trebouxiophyceae incertae sedis</taxon>
        <taxon>Elliptochloris clade</taxon>
        <taxon>Elliptochloris</taxon>
    </lineage>
</organism>
<accession>A0AAW1RCE2</accession>
<evidence type="ECO:0000313" key="2">
    <source>
        <dbReference type="EMBL" id="KAK9831466.1"/>
    </source>
</evidence>
<reference evidence="2 3" key="1">
    <citation type="journal article" date="2024" name="Nat. Commun.">
        <title>Phylogenomics reveals the evolutionary origins of lichenization in chlorophyte algae.</title>
        <authorList>
            <person name="Puginier C."/>
            <person name="Libourel C."/>
            <person name="Otte J."/>
            <person name="Skaloud P."/>
            <person name="Haon M."/>
            <person name="Grisel S."/>
            <person name="Petersen M."/>
            <person name="Berrin J.G."/>
            <person name="Delaux P.M."/>
            <person name="Dal Grande F."/>
            <person name="Keller J."/>
        </authorList>
    </citation>
    <scope>NUCLEOTIDE SEQUENCE [LARGE SCALE GENOMIC DNA]</scope>
    <source>
        <strain evidence="2 3">SAG 245.80</strain>
    </source>
</reference>
<dbReference type="GO" id="GO:0044528">
    <property type="term" value="P:regulation of mitochondrial mRNA stability"/>
    <property type="evidence" value="ECO:0007669"/>
    <property type="project" value="TreeGrafter"/>
</dbReference>
<dbReference type="PANTHER" id="PTHR21228">
    <property type="entry name" value="FAST LEU-RICH DOMAIN-CONTAINING"/>
    <property type="match status" value="1"/>
</dbReference>
<dbReference type="InterPro" id="IPR050870">
    <property type="entry name" value="FAST_kinase"/>
</dbReference>
<sequence length="686" mass="74590">MRFGTQAPASTEECATHGRGPARPPASPGKQWAVGKLINQRILDASSPEALLDVVDRELPAFNTVNLSTAVYCMGKMKADAEALALVINSPSLNRLIDTITAKLIKGFKPQELAIFLWAWATLGEQLGGACLAALVKQAQKELPRFNSQNLANTAWALATMRVDEPALMSSIAGVVSTRLANSGATIFNIQELANLCWAFAKAKEDNPRTGPTIEVQLEAHRGMVVAAARALAARAGEADAQDLSNTAWALARFRYDDAATIGTLACEACKRLDASRQPAPRKLVFKQQEMSKLVYAHAVLGIVPERLARACVGELKCRLPHELFSMQHLANLVWSLCILQACDLELWRIAMASVSAQWAPAQITVDGLRQIFQAYELLRLDMPAAEAALAAAAPPGLLDAARVKWAMQAQECQGNVSNFQYDVARVLRSRGVAHQLEALTSDGLFSVDIALPGERIALEADGRTTSHVPYYLWFELSDGVRGAWLLQEEESYFLLQPTLARWHLPTGANRTLDRTSPCLEVLKVVVRELPLFCAVNMATSVSRLGKMKADAEALALAIESPSFKRLIDTITRRAGELSARNVANILRGFATMGHHPGIWACAKLEYHPGAALLQAYAAEAAKVADGFNPQALANLLWAWVTLGEQLGGACLAALVKRAQKLLPCFNWKWQTQPGRWPPCAAMNGR</sequence>
<keyword evidence="3" id="KW-1185">Reference proteome</keyword>
<dbReference type="GO" id="GO:0005759">
    <property type="term" value="C:mitochondrial matrix"/>
    <property type="evidence" value="ECO:0007669"/>
    <property type="project" value="TreeGrafter"/>
</dbReference>
<proteinExistence type="predicted"/>
<comment type="caution">
    <text evidence="2">The sequence shown here is derived from an EMBL/GenBank/DDBJ whole genome shotgun (WGS) entry which is preliminary data.</text>
</comment>
<dbReference type="GO" id="GO:0003723">
    <property type="term" value="F:RNA binding"/>
    <property type="evidence" value="ECO:0007669"/>
    <property type="project" value="TreeGrafter"/>
</dbReference>
<gene>
    <name evidence="2" type="ORF">WJX81_008090</name>
</gene>
<name>A0AAW1RCE2_9CHLO</name>
<dbReference type="EMBL" id="JALJOU010000046">
    <property type="protein sequence ID" value="KAK9831466.1"/>
    <property type="molecule type" value="Genomic_DNA"/>
</dbReference>
<dbReference type="GO" id="GO:0035770">
    <property type="term" value="C:ribonucleoprotein granule"/>
    <property type="evidence" value="ECO:0007669"/>
    <property type="project" value="TreeGrafter"/>
</dbReference>
<evidence type="ECO:0000256" key="1">
    <source>
        <dbReference type="SAM" id="MobiDB-lite"/>
    </source>
</evidence>
<dbReference type="GO" id="GO:0009507">
    <property type="term" value="C:chloroplast"/>
    <property type="evidence" value="ECO:0007669"/>
    <property type="project" value="GOC"/>
</dbReference>
<protein>
    <submittedName>
        <fullName evidence="2">Uncharacterized protein</fullName>
    </submittedName>
</protein>
<dbReference type="AlphaFoldDB" id="A0AAW1RCE2"/>
<dbReference type="GO" id="GO:0000963">
    <property type="term" value="P:mitochondrial RNA processing"/>
    <property type="evidence" value="ECO:0007669"/>
    <property type="project" value="TreeGrafter"/>
</dbReference>
<dbReference type="PANTHER" id="PTHR21228:SF40">
    <property type="entry name" value="LD45607P"/>
    <property type="match status" value="1"/>
</dbReference>